<protein>
    <recommendedName>
        <fullName evidence="7">SET domain-containing protein</fullName>
    </recommendedName>
</protein>
<evidence type="ECO:0000313" key="8">
    <source>
        <dbReference type="EMBL" id="MEQ2176163.1"/>
    </source>
</evidence>
<accession>A0ABV0NXL2</accession>
<keyword evidence="5" id="KW-0539">Nucleus</keyword>
<sequence length="564" mass="64258">MSWKTKIVPKGSSVIQSRGVALSTSEGPEGSLHNLHQHHPQSSLFHSHISPGSSCLSSAQDFCLDASLSHRSHRVQTSKHSLHHVNKILRAKKLQRQARTGNNVVKKRGPGRPRKYPLPSPPSSPPHEVELNQTVHRDIGAEQLAGRRGWEGDTVTDAIESVVQGQRRKGQKRPHVEAEGDEEAEEQVEEVQEAEETVQQLPGREENQTNLPPRSRTETGRSWPAEEEHQHIQGHVIPYVSATVLFKKIFVFWHRTLTFVSIFSSTEGKPDGQFSPEVPGTVSKEQAAPISSQREKKAARLPKKKFQKAGLYSDVYKTEEMSFAECSPSACPCSDQCDNQHIQRHEWVQCLERFRAEGKGWGIRTKEPLRAGQFIIEYLGEVVSEQEFRSVNGVYRIGLFALKDIHSGTELTYDYNFHSFNTEEQVKLQLTFSPLHRRVVLQKYLQEMKQVLVSSRENFVLKHSVFLLRNWEKMREKQELQKREGERERDASSLSMYARWGGVIRDDGNIKSDVFLTQFSALQTSRSVRTRRLAAAEENTEVTRTARLAHIFKEICDMITSYKG</sequence>
<feature type="compositionally biased region" description="Pro residues" evidence="6">
    <location>
        <begin position="116"/>
        <end position="125"/>
    </location>
</feature>
<evidence type="ECO:0000256" key="1">
    <source>
        <dbReference type="ARBA" id="ARBA00004123"/>
    </source>
</evidence>
<dbReference type="EMBL" id="JAHRIO010052916">
    <property type="protein sequence ID" value="MEQ2176163.1"/>
    <property type="molecule type" value="Genomic_DNA"/>
</dbReference>
<feature type="region of interest" description="Disordered" evidence="6">
    <location>
        <begin position="94"/>
        <end position="129"/>
    </location>
</feature>
<evidence type="ECO:0000256" key="5">
    <source>
        <dbReference type="ARBA" id="ARBA00023242"/>
    </source>
</evidence>
<feature type="region of interest" description="Disordered" evidence="6">
    <location>
        <begin position="19"/>
        <end position="46"/>
    </location>
</feature>
<dbReference type="InterPro" id="IPR001214">
    <property type="entry name" value="SET_dom"/>
</dbReference>
<feature type="compositionally biased region" description="Basic residues" evidence="6">
    <location>
        <begin position="105"/>
        <end position="115"/>
    </location>
</feature>
<keyword evidence="3" id="KW-0808">Transferase</keyword>
<feature type="compositionally biased region" description="Acidic residues" evidence="6">
    <location>
        <begin position="179"/>
        <end position="196"/>
    </location>
</feature>
<feature type="compositionally biased region" description="Basic and acidic residues" evidence="6">
    <location>
        <begin position="215"/>
        <end position="229"/>
    </location>
</feature>
<evidence type="ECO:0000259" key="7">
    <source>
        <dbReference type="SMART" id="SM00317"/>
    </source>
</evidence>
<evidence type="ECO:0000256" key="6">
    <source>
        <dbReference type="SAM" id="MobiDB-lite"/>
    </source>
</evidence>
<keyword evidence="9" id="KW-1185">Reference proteome</keyword>
<dbReference type="Pfam" id="PF17907">
    <property type="entry name" value="AWS"/>
    <property type="match status" value="1"/>
</dbReference>
<reference evidence="8 9" key="1">
    <citation type="submission" date="2021-06" db="EMBL/GenBank/DDBJ databases">
        <authorList>
            <person name="Palmer J.M."/>
        </authorList>
    </citation>
    <scope>NUCLEOTIDE SEQUENCE [LARGE SCALE GENOMIC DNA]</scope>
    <source>
        <strain evidence="8 9">GA_2019</strain>
        <tissue evidence="8">Muscle</tissue>
    </source>
</reference>
<gene>
    <name evidence="8" type="ORF">GOODEAATRI_025246</name>
</gene>
<dbReference type="SMART" id="SM00317">
    <property type="entry name" value="SET"/>
    <property type="match status" value="1"/>
</dbReference>
<dbReference type="Proteomes" id="UP001476798">
    <property type="component" value="Unassembled WGS sequence"/>
</dbReference>
<proteinExistence type="predicted"/>
<dbReference type="PANTHER" id="PTHR46147:SF1">
    <property type="entry name" value="HISTONE-LYSINE N-METHYLTRANSFERASE ASH1L"/>
    <property type="match status" value="1"/>
</dbReference>
<evidence type="ECO:0000256" key="2">
    <source>
        <dbReference type="ARBA" id="ARBA00022603"/>
    </source>
</evidence>
<keyword evidence="2" id="KW-0489">Methyltransferase</keyword>
<dbReference type="InterPro" id="IPR046341">
    <property type="entry name" value="SET_dom_sf"/>
</dbReference>
<organism evidence="8 9">
    <name type="scientific">Goodea atripinnis</name>
    <dbReference type="NCBI Taxonomy" id="208336"/>
    <lineage>
        <taxon>Eukaryota</taxon>
        <taxon>Metazoa</taxon>
        <taxon>Chordata</taxon>
        <taxon>Craniata</taxon>
        <taxon>Vertebrata</taxon>
        <taxon>Euteleostomi</taxon>
        <taxon>Actinopterygii</taxon>
        <taxon>Neopterygii</taxon>
        <taxon>Teleostei</taxon>
        <taxon>Neoteleostei</taxon>
        <taxon>Acanthomorphata</taxon>
        <taxon>Ovalentaria</taxon>
        <taxon>Atherinomorphae</taxon>
        <taxon>Cyprinodontiformes</taxon>
        <taxon>Goodeidae</taxon>
        <taxon>Goodea</taxon>
    </lineage>
</organism>
<feature type="domain" description="SET" evidence="7">
    <location>
        <begin position="349"/>
        <end position="422"/>
    </location>
</feature>
<evidence type="ECO:0000313" key="9">
    <source>
        <dbReference type="Proteomes" id="UP001476798"/>
    </source>
</evidence>
<feature type="region of interest" description="Disordered" evidence="6">
    <location>
        <begin position="266"/>
        <end position="299"/>
    </location>
</feature>
<dbReference type="SUPFAM" id="SSF82199">
    <property type="entry name" value="SET domain"/>
    <property type="match status" value="1"/>
</dbReference>
<dbReference type="PANTHER" id="PTHR46147">
    <property type="entry name" value="HISTONE-LYSINE N-METHYLTRANSFERASE ASH1"/>
    <property type="match status" value="1"/>
</dbReference>
<feature type="region of interest" description="Disordered" evidence="6">
    <location>
        <begin position="163"/>
        <end position="229"/>
    </location>
</feature>
<comment type="subcellular location">
    <subcellularLocation>
        <location evidence="1">Nucleus</location>
    </subcellularLocation>
</comment>
<dbReference type="InterPro" id="IPR006560">
    <property type="entry name" value="AWS_dom"/>
</dbReference>
<comment type="caution">
    <text evidence="8">The sequence shown here is derived from an EMBL/GenBank/DDBJ whole genome shotgun (WGS) entry which is preliminary data.</text>
</comment>
<evidence type="ECO:0000256" key="3">
    <source>
        <dbReference type="ARBA" id="ARBA00022679"/>
    </source>
</evidence>
<evidence type="ECO:0000256" key="4">
    <source>
        <dbReference type="ARBA" id="ARBA00022691"/>
    </source>
</evidence>
<dbReference type="Gene3D" id="2.170.270.10">
    <property type="entry name" value="SET domain"/>
    <property type="match status" value="2"/>
</dbReference>
<keyword evidence="4" id="KW-0949">S-adenosyl-L-methionine</keyword>
<name>A0ABV0NXL2_9TELE</name>